<proteinExistence type="predicted"/>
<feature type="compositionally biased region" description="Polar residues" evidence="1">
    <location>
        <begin position="54"/>
        <end position="63"/>
    </location>
</feature>
<reference evidence="2 3" key="1">
    <citation type="submission" date="2015-04" db="EMBL/GenBank/DDBJ databases">
        <title>Draft Genome Sequence of the Novel Agar-Digesting Marine Bacterium Q1.</title>
        <authorList>
            <person name="Li Y."/>
            <person name="Li D."/>
            <person name="Chen G."/>
            <person name="Du Z."/>
        </authorList>
    </citation>
    <scope>NUCLEOTIDE SEQUENCE [LARGE SCALE GENOMIC DNA]</scope>
    <source>
        <strain evidence="2 3">Q1</strain>
    </source>
</reference>
<dbReference type="STRING" id="1513271.XM47_08240"/>
<dbReference type="EMBL" id="LAZL01000010">
    <property type="protein sequence ID" value="KMT65673.1"/>
    <property type="molecule type" value="Genomic_DNA"/>
</dbReference>
<evidence type="ECO:0000313" key="2">
    <source>
        <dbReference type="EMBL" id="KMT65673.1"/>
    </source>
</evidence>
<dbReference type="Proteomes" id="UP000037600">
    <property type="component" value="Unassembled WGS sequence"/>
</dbReference>
<keyword evidence="3" id="KW-1185">Reference proteome</keyword>
<accession>A0A0J8GY69</accession>
<sequence>MEINFNTLPNSSSGVGLNIAEKANAVPESQYPALGPVQQETQVTLSPQAQILQKTGADNQSAVDAQLEESGDNNASQSIRVSSSLGEAASAAGLTEQEAIKLYQSIKDLL</sequence>
<dbReference type="AlphaFoldDB" id="A0A0J8GY69"/>
<feature type="region of interest" description="Disordered" evidence="1">
    <location>
        <begin position="54"/>
        <end position="79"/>
    </location>
</feature>
<organism evidence="2 3">
    <name type="scientific">Catenovulum maritimum</name>
    <dbReference type="NCBI Taxonomy" id="1513271"/>
    <lineage>
        <taxon>Bacteria</taxon>
        <taxon>Pseudomonadati</taxon>
        <taxon>Pseudomonadota</taxon>
        <taxon>Gammaproteobacteria</taxon>
        <taxon>Alteromonadales</taxon>
        <taxon>Alteromonadaceae</taxon>
        <taxon>Catenovulum</taxon>
    </lineage>
</organism>
<name>A0A0J8GY69_9ALTE</name>
<comment type="caution">
    <text evidence="2">The sequence shown here is derived from an EMBL/GenBank/DDBJ whole genome shotgun (WGS) entry which is preliminary data.</text>
</comment>
<dbReference type="OrthoDB" id="6388925at2"/>
<gene>
    <name evidence="2" type="ORF">XM47_08240</name>
</gene>
<evidence type="ECO:0000256" key="1">
    <source>
        <dbReference type="SAM" id="MobiDB-lite"/>
    </source>
</evidence>
<protein>
    <submittedName>
        <fullName evidence="2">Uncharacterized protein</fullName>
    </submittedName>
</protein>
<dbReference type="RefSeq" id="WP_048691515.1">
    <property type="nucleotide sequence ID" value="NZ_KQ130487.1"/>
</dbReference>
<evidence type="ECO:0000313" key="3">
    <source>
        <dbReference type="Proteomes" id="UP000037600"/>
    </source>
</evidence>